<dbReference type="RefSeq" id="WP_184206686.1">
    <property type="nucleotide sequence ID" value="NZ_JACHIF010000002.1"/>
</dbReference>
<protein>
    <submittedName>
        <fullName evidence="2">Phage I-like protein</fullName>
    </submittedName>
</protein>
<evidence type="ECO:0000313" key="3">
    <source>
        <dbReference type="Proteomes" id="UP000534294"/>
    </source>
</evidence>
<comment type="caution">
    <text evidence="2">The sequence shown here is derived from an EMBL/GenBank/DDBJ whole genome shotgun (WGS) entry which is preliminary data.</text>
</comment>
<proteinExistence type="predicted"/>
<accession>A0A7W8DPN8</accession>
<dbReference type="Proteomes" id="UP000534294">
    <property type="component" value="Unassembled WGS sequence"/>
</dbReference>
<dbReference type="Pfam" id="PF10123">
    <property type="entry name" value="Mu-like_Pro"/>
    <property type="match status" value="1"/>
</dbReference>
<dbReference type="EMBL" id="JACHIF010000002">
    <property type="protein sequence ID" value="MBB5037116.1"/>
    <property type="molecule type" value="Genomic_DNA"/>
</dbReference>
<gene>
    <name evidence="2" type="ORF">HNQ64_001358</name>
</gene>
<dbReference type="AlphaFoldDB" id="A0A7W8DPN8"/>
<dbReference type="InterPro" id="IPR012106">
    <property type="entry name" value="Phage_Mu_Gp1"/>
</dbReference>
<evidence type="ECO:0000313" key="2">
    <source>
        <dbReference type="EMBL" id="MBB5037116.1"/>
    </source>
</evidence>
<reference evidence="2 3" key="1">
    <citation type="submission" date="2020-08" db="EMBL/GenBank/DDBJ databases">
        <title>Genomic Encyclopedia of Type Strains, Phase IV (KMG-IV): sequencing the most valuable type-strain genomes for metagenomic binning, comparative biology and taxonomic classification.</title>
        <authorList>
            <person name="Goeker M."/>
        </authorList>
    </citation>
    <scope>NUCLEOTIDE SEQUENCE [LARGE SCALE GENOMIC DNA]</scope>
    <source>
        <strain evidence="2 3">DSM 12251</strain>
    </source>
</reference>
<sequence>MLKAATDTALTLCAFRADGAALSGGTRSAPTRLVVAPLGSHDARGRGKVIVSAATLEGFAERQAAAKLGTRLALDFEHETVPGTPAYAASQEPRNIAAWATCSAVPGEGLVYHDIEWTPMGLRAWKRKLFQDISPAVFRRADGTVIALHSAALCRHGEIDGLTISAAAAGPQLAPFFAALSASLPSESAPMKPTPELIALFTALGMTLAADADEATVTTALKDAVAKIEAAAKKAPDAMSADMQAIEGRVTALSTEVKTLQGERDELKRAELIRQATAEGKIIPLSAETLKNTPLDVLADIVKQAKPGEVPLNAHQTGKETKGSVEAFSAASIARLEAMGLKPEDVAKYAPQCLPAA</sequence>
<evidence type="ECO:0000256" key="1">
    <source>
        <dbReference type="SAM" id="Coils"/>
    </source>
</evidence>
<keyword evidence="3" id="KW-1185">Reference proteome</keyword>
<feature type="coiled-coil region" evidence="1">
    <location>
        <begin position="243"/>
        <end position="270"/>
    </location>
</feature>
<keyword evidence="1" id="KW-0175">Coiled coil</keyword>
<organism evidence="2 3">
    <name type="scientific">Prosthecobacter dejongeii</name>
    <dbReference type="NCBI Taxonomy" id="48465"/>
    <lineage>
        <taxon>Bacteria</taxon>
        <taxon>Pseudomonadati</taxon>
        <taxon>Verrucomicrobiota</taxon>
        <taxon>Verrucomicrobiia</taxon>
        <taxon>Verrucomicrobiales</taxon>
        <taxon>Verrucomicrobiaceae</taxon>
        <taxon>Prosthecobacter</taxon>
    </lineage>
</organism>
<name>A0A7W8DPN8_9BACT</name>